<dbReference type="InterPro" id="IPR043502">
    <property type="entry name" value="DNA/RNA_pol_sf"/>
</dbReference>
<dbReference type="EMBL" id="MU791117">
    <property type="protein sequence ID" value="KAJ3991202.1"/>
    <property type="molecule type" value="Genomic_DNA"/>
</dbReference>
<comment type="caution">
    <text evidence="1">The sequence shown here is derived from an EMBL/GenBank/DDBJ whole genome shotgun (WGS) entry which is preliminary data.</text>
</comment>
<evidence type="ECO:0000313" key="2">
    <source>
        <dbReference type="Proteomes" id="UP001163828"/>
    </source>
</evidence>
<organism evidence="1 2">
    <name type="scientific">Lentinula boryana</name>
    <dbReference type="NCBI Taxonomy" id="40481"/>
    <lineage>
        <taxon>Eukaryota</taxon>
        <taxon>Fungi</taxon>
        <taxon>Dikarya</taxon>
        <taxon>Basidiomycota</taxon>
        <taxon>Agaricomycotina</taxon>
        <taxon>Agaricomycetes</taxon>
        <taxon>Agaricomycetidae</taxon>
        <taxon>Agaricales</taxon>
        <taxon>Marasmiineae</taxon>
        <taxon>Omphalotaceae</taxon>
        <taxon>Lentinula</taxon>
    </lineage>
</organism>
<keyword evidence="2" id="KW-1185">Reference proteome</keyword>
<reference evidence="1" key="1">
    <citation type="submission" date="2022-08" db="EMBL/GenBank/DDBJ databases">
        <authorList>
            <consortium name="DOE Joint Genome Institute"/>
            <person name="Min B."/>
            <person name="Riley R."/>
            <person name="Sierra-Patev S."/>
            <person name="Naranjo-Ortiz M."/>
            <person name="Looney B."/>
            <person name="Konkel Z."/>
            <person name="Slot J.C."/>
            <person name="Sakamoto Y."/>
            <person name="Steenwyk J.L."/>
            <person name="Rokas A."/>
            <person name="Carro J."/>
            <person name="Camarero S."/>
            <person name="Ferreira P."/>
            <person name="Molpeceres G."/>
            <person name="Ruiz-Duenas F.J."/>
            <person name="Serrano A."/>
            <person name="Henrissat B."/>
            <person name="Drula E."/>
            <person name="Hughes K.W."/>
            <person name="Mata J.L."/>
            <person name="Ishikawa N.K."/>
            <person name="Vargas-Isla R."/>
            <person name="Ushijima S."/>
            <person name="Smith C.A."/>
            <person name="Ahrendt S."/>
            <person name="Andreopoulos W."/>
            <person name="He G."/>
            <person name="Labutti K."/>
            <person name="Lipzen A."/>
            <person name="Ng V."/>
            <person name="Sandor L."/>
            <person name="Barry K."/>
            <person name="Martinez A.T."/>
            <person name="Xiao Y."/>
            <person name="Gibbons J.G."/>
            <person name="Terashima K."/>
            <person name="Hibbett D.S."/>
            <person name="Grigoriev I.V."/>
        </authorList>
    </citation>
    <scope>NUCLEOTIDE SEQUENCE</scope>
    <source>
        <strain evidence="1">TFB10827</strain>
    </source>
</reference>
<sequence>EYAQQLDEFLGTLIMGGITASGKKAVLASFKLKIVGSIVSLEGWILEASVIQKVLDWPVPTDTTDVRGFLGTAG</sequence>
<protein>
    <submittedName>
        <fullName evidence="1">Uncharacterized protein</fullName>
    </submittedName>
</protein>
<evidence type="ECO:0000313" key="1">
    <source>
        <dbReference type="EMBL" id="KAJ3991202.1"/>
    </source>
</evidence>
<dbReference type="Proteomes" id="UP001163828">
    <property type="component" value="Unassembled WGS sequence"/>
</dbReference>
<feature type="non-terminal residue" evidence="1">
    <location>
        <position position="1"/>
    </location>
</feature>
<feature type="non-terminal residue" evidence="1">
    <location>
        <position position="74"/>
    </location>
</feature>
<dbReference type="SUPFAM" id="SSF56672">
    <property type="entry name" value="DNA/RNA polymerases"/>
    <property type="match status" value="1"/>
</dbReference>
<name>A0ABQ8PY70_9AGAR</name>
<gene>
    <name evidence="1" type="ORF">F5050DRAFT_1549901</name>
</gene>
<accession>A0ABQ8PY70</accession>
<proteinExistence type="predicted"/>